<dbReference type="Gene3D" id="3.30.530.20">
    <property type="match status" value="1"/>
</dbReference>
<dbReference type="InterPro" id="IPR023393">
    <property type="entry name" value="START-like_dom_sf"/>
</dbReference>
<evidence type="ECO:0000313" key="2">
    <source>
        <dbReference type="EMBL" id="TMW69180.1"/>
    </source>
</evidence>
<dbReference type="EMBL" id="SPLM01000001">
    <property type="protein sequence ID" value="TMW69180.1"/>
    <property type="molecule type" value="Genomic_DNA"/>
</dbReference>
<name>A0A8K1FMB4_PYTOL</name>
<dbReference type="SUPFAM" id="SSF57903">
    <property type="entry name" value="FYVE/PHD zinc finger"/>
    <property type="match status" value="1"/>
</dbReference>
<comment type="caution">
    <text evidence="2">The sequence shown here is derived from an EMBL/GenBank/DDBJ whole genome shotgun (WGS) entry which is preliminary data.</text>
</comment>
<dbReference type="InterPro" id="IPR052727">
    <property type="entry name" value="Rab4/Rab5_effector"/>
</dbReference>
<feature type="region of interest" description="Disordered" evidence="1">
    <location>
        <begin position="1"/>
        <end position="31"/>
    </location>
</feature>
<feature type="region of interest" description="Disordered" evidence="1">
    <location>
        <begin position="488"/>
        <end position="509"/>
    </location>
</feature>
<dbReference type="Proteomes" id="UP000794436">
    <property type="component" value="Unassembled WGS sequence"/>
</dbReference>
<dbReference type="InterPro" id="IPR013083">
    <property type="entry name" value="Znf_RING/FYVE/PHD"/>
</dbReference>
<proteinExistence type="predicted"/>
<feature type="region of interest" description="Disordered" evidence="1">
    <location>
        <begin position="436"/>
        <end position="476"/>
    </location>
</feature>
<feature type="compositionally biased region" description="Polar residues" evidence="1">
    <location>
        <begin position="463"/>
        <end position="476"/>
    </location>
</feature>
<evidence type="ECO:0000256" key="1">
    <source>
        <dbReference type="SAM" id="MobiDB-lite"/>
    </source>
</evidence>
<keyword evidence="3" id="KW-1185">Reference proteome</keyword>
<sequence length="509" mass="58153">MRRSSEHSQRKTQSSHRDSMESDLRPEDLDHGLRSSVPLLYASTVDSLSSMSSSFYQYDSTTETARSRSPFQDTNGNTLNLTAEHELVILNESKSMVHTLITDQMRAFDAAGQGVPIADQDGMFVYDHNTLGPHGQSWKGRQRYTALRRIYATIDEVMDLLHRDDAFEKRYMDCQAVLSPETVNCRTMWRPPQRGDVDGTNTATGGRSSRTRTNSQLRGRQWLGINWWVQHMSNKLYRDRDFMVIERQEEFLSKDWRRGFAHVRHSVDIGAQTEVASASPFVRANIIQSGFVIIESQEPGILDFAHTMELELSGNFSALQHRQLIIKRLFNWEKLDDLLWMSRLLRSQSLMIPDMSDSVDYNLCSRCQYRPGKLYRRALDACVVCERIVCSSCSRVWEAPRTIAPQGMRISPELESSGMIKARVCMHCVREYSRPRQRRESSTVMRSFSSSSRPPHSNRTSRVTSTGSSQQLRSSQLAEDLVDTFLASLSPSNNPLRRSSLSKPTIEAT</sequence>
<dbReference type="PANTHER" id="PTHR13510">
    <property type="entry name" value="FYVE-FINGER-CONTAINING RAB5 EFFECTOR PROTEIN RABENOSYN-5-RELATED"/>
    <property type="match status" value="1"/>
</dbReference>
<evidence type="ECO:0008006" key="4">
    <source>
        <dbReference type="Google" id="ProtNLM"/>
    </source>
</evidence>
<feature type="region of interest" description="Disordered" evidence="1">
    <location>
        <begin position="188"/>
        <end position="213"/>
    </location>
</feature>
<feature type="compositionally biased region" description="Low complexity" evidence="1">
    <location>
        <begin position="442"/>
        <end position="462"/>
    </location>
</feature>
<dbReference type="InterPro" id="IPR011011">
    <property type="entry name" value="Znf_FYVE_PHD"/>
</dbReference>
<gene>
    <name evidence="2" type="ORF">Poli38472_001336</name>
</gene>
<evidence type="ECO:0000313" key="3">
    <source>
        <dbReference type="Proteomes" id="UP000794436"/>
    </source>
</evidence>
<protein>
    <recommendedName>
        <fullName evidence="4">FYVE-type domain-containing protein</fullName>
    </recommendedName>
</protein>
<dbReference type="PANTHER" id="PTHR13510:SF44">
    <property type="entry name" value="RABENOSYN-5"/>
    <property type="match status" value="1"/>
</dbReference>
<dbReference type="AlphaFoldDB" id="A0A8K1FMB4"/>
<organism evidence="2 3">
    <name type="scientific">Pythium oligandrum</name>
    <name type="common">Mycoparasitic fungus</name>
    <dbReference type="NCBI Taxonomy" id="41045"/>
    <lineage>
        <taxon>Eukaryota</taxon>
        <taxon>Sar</taxon>
        <taxon>Stramenopiles</taxon>
        <taxon>Oomycota</taxon>
        <taxon>Peronosporomycetes</taxon>
        <taxon>Pythiales</taxon>
        <taxon>Pythiaceae</taxon>
        <taxon>Pythium</taxon>
    </lineage>
</organism>
<feature type="compositionally biased region" description="Low complexity" evidence="1">
    <location>
        <begin position="199"/>
        <end position="213"/>
    </location>
</feature>
<accession>A0A8K1FMB4</accession>
<dbReference type="OrthoDB" id="92835at2759"/>
<dbReference type="Gene3D" id="3.30.40.10">
    <property type="entry name" value="Zinc/RING finger domain, C3HC4 (zinc finger)"/>
    <property type="match status" value="1"/>
</dbReference>
<reference evidence="2" key="1">
    <citation type="submission" date="2019-03" db="EMBL/GenBank/DDBJ databases">
        <title>Long read genome sequence of the mycoparasitic Pythium oligandrum ATCC 38472 isolated from sugarbeet rhizosphere.</title>
        <authorList>
            <person name="Gaulin E."/>
        </authorList>
    </citation>
    <scope>NUCLEOTIDE SEQUENCE</scope>
    <source>
        <strain evidence="2">ATCC 38472_TT</strain>
    </source>
</reference>